<dbReference type="EMBL" id="CP140154">
    <property type="protein sequence ID" value="WQG92784.1"/>
    <property type="molecule type" value="Genomic_DNA"/>
</dbReference>
<name>A0A1K1PT70_9BACT</name>
<dbReference type="EMBL" id="FPIZ01000006">
    <property type="protein sequence ID" value="SFW50872.1"/>
    <property type="molecule type" value="Genomic_DNA"/>
</dbReference>
<evidence type="ECO:0000313" key="4">
    <source>
        <dbReference type="Proteomes" id="UP001326715"/>
    </source>
</evidence>
<evidence type="ECO:0000313" key="3">
    <source>
        <dbReference type="Proteomes" id="UP000183788"/>
    </source>
</evidence>
<dbReference type="InterPro" id="IPR021272">
    <property type="entry name" value="DUF2851"/>
</dbReference>
<proteinExistence type="predicted"/>
<organism evidence="1 3">
    <name type="scientific">Chitinophaga sancti</name>
    <dbReference type="NCBI Taxonomy" id="1004"/>
    <lineage>
        <taxon>Bacteria</taxon>
        <taxon>Pseudomonadati</taxon>
        <taxon>Bacteroidota</taxon>
        <taxon>Chitinophagia</taxon>
        <taxon>Chitinophagales</taxon>
        <taxon>Chitinophagaceae</taxon>
        <taxon>Chitinophaga</taxon>
    </lineage>
</organism>
<dbReference type="Proteomes" id="UP000183788">
    <property type="component" value="Unassembled WGS sequence"/>
</dbReference>
<reference evidence="2 4" key="2">
    <citation type="submission" date="2023-11" db="EMBL/GenBank/DDBJ databases">
        <title>MicrobeMod: A computational toolkit for identifying prokaryotic methylation and restriction-modification with nanopore sequencing.</title>
        <authorList>
            <person name="Crits-Christoph A."/>
            <person name="Kang S.C."/>
            <person name="Lee H."/>
            <person name="Ostrov N."/>
        </authorList>
    </citation>
    <scope>NUCLEOTIDE SEQUENCE [LARGE SCALE GENOMIC DNA]</scope>
    <source>
        <strain evidence="2 4">ATCC 23090</strain>
    </source>
</reference>
<keyword evidence="4" id="KW-1185">Reference proteome</keyword>
<evidence type="ECO:0000313" key="1">
    <source>
        <dbReference type="EMBL" id="SFW50872.1"/>
    </source>
</evidence>
<dbReference type="RefSeq" id="WP_072359867.1">
    <property type="nucleotide sequence ID" value="NZ_CBHWAX010000036.1"/>
</dbReference>
<dbReference type="STRING" id="1004.SAMN05661012_02210"/>
<dbReference type="OrthoDB" id="1005072at2"/>
<sequence>MTIVQIAPLLTEELFQYIWKHRLFTISHLHTIEGEAVQVLQPGVLNSNDGPDFSNARLRIGDTIWAGNVELHLKTSDWFRHNHQRDLRYRNVILHVVFEHDLEEVNTQGIPILELQSAIPKMVLHRYAKLKHSADFVPCAGNVASVERLTWRSWKDRLLVERMEKRADMMKEWLKKSHNNWEECCYWAIAYGYGMPVNGEAFLRLAQSLPYTMLMRNKHDLAQLEALLFGQAGMLEGPFADEYPLDLQAEYAFLKRKYHLLALLPHQWRWLRMRPASFPSVRLASLAVLLQQGRELFARLLEMKDLQHFQQVLFVQPEGYWKDHYRFDTPAVVMRRPGIMVTRNVIINSILPLLYLYGREKKLPEYQERALGMMETLPAEENNVMEGWKKVGILAGDAADSQALLHLKQHYCEEKRCLQCAIGCKLLKTGISL</sequence>
<reference evidence="1 3" key="1">
    <citation type="submission" date="2016-11" db="EMBL/GenBank/DDBJ databases">
        <authorList>
            <person name="Jaros S."/>
            <person name="Januszkiewicz K."/>
            <person name="Wedrychowicz H."/>
        </authorList>
    </citation>
    <scope>NUCLEOTIDE SEQUENCE [LARGE SCALE GENOMIC DNA]</scope>
    <source>
        <strain evidence="1 3">DSM 784</strain>
    </source>
</reference>
<dbReference type="AlphaFoldDB" id="A0A1K1PT70"/>
<dbReference type="Pfam" id="PF11013">
    <property type="entry name" value="DUF2851"/>
    <property type="match status" value="1"/>
</dbReference>
<protein>
    <submittedName>
        <fullName evidence="2">DUF2851 family protein</fullName>
    </submittedName>
</protein>
<dbReference type="Proteomes" id="UP001326715">
    <property type="component" value="Chromosome"/>
</dbReference>
<gene>
    <name evidence="1" type="ORF">SAMN05661012_02210</name>
    <name evidence="2" type="ORF">SR876_14795</name>
</gene>
<evidence type="ECO:0000313" key="2">
    <source>
        <dbReference type="EMBL" id="WQG92784.1"/>
    </source>
</evidence>
<accession>A0A1K1PT70</accession>